<reference evidence="2" key="1">
    <citation type="submission" date="2016-10" db="EMBL/GenBank/DDBJ databases">
        <authorList>
            <person name="Varghese N."/>
            <person name="Submissions S."/>
        </authorList>
    </citation>
    <scope>NUCLEOTIDE SEQUENCE [LARGE SCALE GENOMIC DNA]</scope>
    <source>
        <strain evidence="2">DSM 26348</strain>
    </source>
</reference>
<dbReference type="EMBL" id="FOQD01000004">
    <property type="protein sequence ID" value="SFH96981.1"/>
    <property type="molecule type" value="Genomic_DNA"/>
</dbReference>
<dbReference type="STRING" id="1576369.SAMN05421753_104175"/>
<organism evidence="1 2">
    <name type="scientific">Planctomicrobium piriforme</name>
    <dbReference type="NCBI Taxonomy" id="1576369"/>
    <lineage>
        <taxon>Bacteria</taxon>
        <taxon>Pseudomonadati</taxon>
        <taxon>Planctomycetota</taxon>
        <taxon>Planctomycetia</taxon>
        <taxon>Planctomycetales</taxon>
        <taxon>Planctomycetaceae</taxon>
        <taxon>Planctomicrobium</taxon>
    </lineage>
</organism>
<gene>
    <name evidence="1" type="ORF">SAMN05421753_104175</name>
</gene>
<evidence type="ECO:0000313" key="1">
    <source>
        <dbReference type="EMBL" id="SFH96981.1"/>
    </source>
</evidence>
<sequence>MENATTLPKRGKTLLSGDGRTIASTDAAFVEGARADFDDIAPGQAPGAKVRRSNRRVTCILVRNVSGIALLPKRTVKWAAGYRGKRVDGYCSVTAEECAGVVDEHLPAAGVPNNDLFWIAVKGPSLTKTDLAGGANNSIAEGDVLAALTAATSQATTSGRVAPWTGLTSAAAGTTDGTQAKYLLNYLGRAMSAKTTAQTNQDILVDLAILK</sequence>
<keyword evidence="2" id="KW-1185">Reference proteome</keyword>
<name>A0A1I3EE79_9PLAN</name>
<dbReference type="OrthoDB" id="9929636at2"/>
<dbReference type="AlphaFoldDB" id="A0A1I3EE79"/>
<protein>
    <submittedName>
        <fullName evidence="1">Uncharacterized protein</fullName>
    </submittedName>
</protein>
<evidence type="ECO:0000313" key="2">
    <source>
        <dbReference type="Proteomes" id="UP000199518"/>
    </source>
</evidence>
<proteinExistence type="predicted"/>
<dbReference type="RefSeq" id="WP_092048545.1">
    <property type="nucleotide sequence ID" value="NZ_FOQD01000004.1"/>
</dbReference>
<dbReference type="Proteomes" id="UP000199518">
    <property type="component" value="Unassembled WGS sequence"/>
</dbReference>
<accession>A0A1I3EE79</accession>